<dbReference type="EMBL" id="WKPI01000006">
    <property type="protein sequence ID" value="MSC32605.1"/>
    <property type="molecule type" value="Genomic_DNA"/>
</dbReference>
<reference evidence="3 4" key="1">
    <citation type="journal article" date="2019" name="Nat. Med.">
        <title>A library of human gut bacterial isolates paired with longitudinal multiomics data enables mechanistic microbiome research.</title>
        <authorList>
            <person name="Poyet M."/>
            <person name="Groussin M."/>
            <person name="Gibbons S.M."/>
            <person name="Avila-Pacheco J."/>
            <person name="Jiang X."/>
            <person name="Kearney S.M."/>
            <person name="Perrotta A.R."/>
            <person name="Berdy B."/>
            <person name="Zhao S."/>
            <person name="Lieberman T.D."/>
            <person name="Swanson P.K."/>
            <person name="Smith M."/>
            <person name="Roesemann S."/>
            <person name="Alexander J.E."/>
            <person name="Rich S.A."/>
            <person name="Livny J."/>
            <person name="Vlamakis H."/>
            <person name="Clish C."/>
            <person name="Bullock K."/>
            <person name="Deik A."/>
            <person name="Scott J."/>
            <person name="Pierce K.A."/>
            <person name="Xavier R.J."/>
            <person name="Alm E.J."/>
        </authorList>
    </citation>
    <scope>NUCLEOTIDE SEQUENCE [LARGE SCALE GENOMIC DNA]</scope>
    <source>
        <strain evidence="1 3">BIOML-A4</strain>
        <strain evidence="2 4">BIOML-A5</strain>
    </source>
</reference>
<dbReference type="EMBL" id="WKPJ01000003">
    <property type="protein sequence ID" value="MSA88421.1"/>
    <property type="molecule type" value="Genomic_DNA"/>
</dbReference>
<gene>
    <name evidence="2" type="ORF">GKD88_05670</name>
    <name evidence="1" type="ORF">GKE08_03690</name>
</gene>
<evidence type="ECO:0000313" key="3">
    <source>
        <dbReference type="Proteomes" id="UP000433575"/>
    </source>
</evidence>
<organism evidence="1 3">
    <name type="scientific">Holdemania massiliensis</name>
    <dbReference type="NCBI Taxonomy" id="1468449"/>
    <lineage>
        <taxon>Bacteria</taxon>
        <taxon>Bacillati</taxon>
        <taxon>Bacillota</taxon>
        <taxon>Erysipelotrichia</taxon>
        <taxon>Erysipelotrichales</taxon>
        <taxon>Erysipelotrichaceae</taxon>
        <taxon>Holdemania</taxon>
    </lineage>
</organism>
<dbReference type="RefSeq" id="WP_154237990.1">
    <property type="nucleotide sequence ID" value="NZ_WKPI01000006.1"/>
</dbReference>
<sequence length="228" mass="27468">MEDFNLVLNSLAIPYDIVLYLKMRMSFFENKLPHFFINEVSESVTTFARIDDERGLIDYYIAMMNGNKYISEDAMKGFRFVIKNFSDRLIREADYQPEMYKEVLECLIKSNRNTVHDFMLRWQICVEHCMRNEETIHHFLIDSVNDVGYLFFTQKLLIKDKDYIDFVISLFKYKFKKQNVIGVVFHMLEDKNYSVEWIYESYEYTQDGAMDEILQEEPLWNNAKMLDN</sequence>
<comment type="caution">
    <text evidence="1">The sequence shown here is derived from an EMBL/GenBank/DDBJ whole genome shotgun (WGS) entry which is preliminary data.</text>
</comment>
<accession>A0A6N7S3G9</accession>
<keyword evidence="4" id="KW-1185">Reference proteome</keyword>
<evidence type="ECO:0000313" key="4">
    <source>
        <dbReference type="Proteomes" id="UP000480929"/>
    </source>
</evidence>
<evidence type="ECO:0000313" key="2">
    <source>
        <dbReference type="EMBL" id="MSC32605.1"/>
    </source>
</evidence>
<protein>
    <submittedName>
        <fullName evidence="1">Uncharacterized protein</fullName>
    </submittedName>
</protein>
<dbReference type="Proteomes" id="UP000433575">
    <property type="component" value="Unassembled WGS sequence"/>
</dbReference>
<evidence type="ECO:0000313" key="1">
    <source>
        <dbReference type="EMBL" id="MSA88421.1"/>
    </source>
</evidence>
<dbReference type="Proteomes" id="UP000480929">
    <property type="component" value="Unassembled WGS sequence"/>
</dbReference>
<proteinExistence type="predicted"/>
<dbReference type="AlphaFoldDB" id="A0A6N7S3G9"/>
<name>A0A6N7S3G9_9FIRM</name>